<dbReference type="Proteomes" id="UP000054630">
    <property type="component" value="Unassembled WGS sequence"/>
</dbReference>
<gene>
    <name evidence="1" type="ORF">T07_9189</name>
</gene>
<dbReference type="AlphaFoldDB" id="A0A0V0RGG8"/>
<keyword evidence="2" id="KW-1185">Reference proteome</keyword>
<comment type="caution">
    <text evidence="1">The sequence shown here is derived from an EMBL/GenBank/DDBJ whole genome shotgun (WGS) entry which is preliminary data.</text>
</comment>
<name>A0A0V0RGG8_9BILA</name>
<evidence type="ECO:0000313" key="2">
    <source>
        <dbReference type="Proteomes" id="UP000054630"/>
    </source>
</evidence>
<evidence type="ECO:0000313" key="1">
    <source>
        <dbReference type="EMBL" id="KRX13559.1"/>
    </source>
</evidence>
<sequence>MRSAYLRVRIQGSSTHRKLEKIELNITKPYFCVYCKRLILEHLIEISFPLGVAGTDRIEKFTLQMIFLRQLMFRSFGPVLAMLLMQCKISFYGLHLKRKYSIRGFQVTNLFCNPKCVNMLIRCRTLTLLRFAFVGQLPLISCRFLKEL</sequence>
<organism evidence="1 2">
    <name type="scientific">Trichinella nelsoni</name>
    <dbReference type="NCBI Taxonomy" id="6336"/>
    <lineage>
        <taxon>Eukaryota</taxon>
        <taxon>Metazoa</taxon>
        <taxon>Ecdysozoa</taxon>
        <taxon>Nematoda</taxon>
        <taxon>Enoplea</taxon>
        <taxon>Dorylaimia</taxon>
        <taxon>Trichinellida</taxon>
        <taxon>Trichinellidae</taxon>
        <taxon>Trichinella</taxon>
    </lineage>
</organism>
<dbReference type="EMBL" id="JYDL01000194">
    <property type="protein sequence ID" value="KRX13559.1"/>
    <property type="molecule type" value="Genomic_DNA"/>
</dbReference>
<accession>A0A0V0RGG8</accession>
<reference evidence="1 2" key="1">
    <citation type="submission" date="2015-01" db="EMBL/GenBank/DDBJ databases">
        <title>Evolution of Trichinella species and genotypes.</title>
        <authorList>
            <person name="Korhonen P.K."/>
            <person name="Edoardo P."/>
            <person name="Giuseppe L.R."/>
            <person name="Gasser R.B."/>
        </authorList>
    </citation>
    <scope>NUCLEOTIDE SEQUENCE [LARGE SCALE GENOMIC DNA]</scope>
    <source>
        <strain evidence="1">ISS37</strain>
    </source>
</reference>
<protein>
    <submittedName>
        <fullName evidence="1">Uncharacterized protein</fullName>
    </submittedName>
</protein>
<proteinExistence type="predicted"/>